<keyword evidence="11" id="KW-0175">Coiled coil</keyword>
<dbReference type="NCBIfam" id="TIGR00229">
    <property type="entry name" value="sensory_box"/>
    <property type="match status" value="2"/>
</dbReference>
<dbReference type="EC" id="2.7.13.3" evidence="2"/>
<dbReference type="Gene3D" id="1.20.120.160">
    <property type="entry name" value="HPT domain"/>
    <property type="match status" value="1"/>
</dbReference>
<evidence type="ECO:0000259" key="15">
    <source>
        <dbReference type="PROSITE" id="PS50113"/>
    </source>
</evidence>
<evidence type="ECO:0000256" key="11">
    <source>
        <dbReference type="SAM" id="Coils"/>
    </source>
</evidence>
<dbReference type="GO" id="GO:0005886">
    <property type="term" value="C:plasma membrane"/>
    <property type="evidence" value="ECO:0007669"/>
    <property type="project" value="UniProtKB-SubCell"/>
</dbReference>
<evidence type="ECO:0000259" key="12">
    <source>
        <dbReference type="PROSITE" id="PS50109"/>
    </source>
</evidence>
<dbReference type="AlphaFoldDB" id="A0A562ZRH9"/>
<dbReference type="RefSeq" id="WP_145893191.1">
    <property type="nucleotide sequence ID" value="NZ_VOBQ01000009.1"/>
</dbReference>
<dbReference type="InterPro" id="IPR003661">
    <property type="entry name" value="HisK_dim/P_dom"/>
</dbReference>
<feature type="domain" description="PAC" evidence="15">
    <location>
        <begin position="378"/>
        <end position="429"/>
    </location>
</feature>
<dbReference type="Pfam" id="PF12860">
    <property type="entry name" value="PAS_7"/>
    <property type="match status" value="1"/>
</dbReference>
<dbReference type="Gene3D" id="3.30.450.40">
    <property type="match status" value="1"/>
</dbReference>
<organism evidence="17 18">
    <name type="scientific">Caenimonas sedimenti</name>
    <dbReference type="NCBI Taxonomy" id="2596921"/>
    <lineage>
        <taxon>Bacteria</taxon>
        <taxon>Pseudomonadati</taxon>
        <taxon>Pseudomonadota</taxon>
        <taxon>Betaproteobacteria</taxon>
        <taxon>Burkholderiales</taxon>
        <taxon>Comamonadaceae</taxon>
        <taxon>Caenimonas</taxon>
    </lineage>
</organism>
<dbReference type="InterPro" id="IPR003018">
    <property type="entry name" value="GAF"/>
</dbReference>
<evidence type="ECO:0000256" key="8">
    <source>
        <dbReference type="ARBA" id="ARBA00023012"/>
    </source>
</evidence>
<feature type="domain" description="Response regulatory" evidence="13">
    <location>
        <begin position="947"/>
        <end position="1062"/>
    </location>
</feature>
<dbReference type="SMART" id="SM00448">
    <property type="entry name" value="REC"/>
    <property type="match status" value="1"/>
</dbReference>
<name>A0A562ZRH9_9BURK</name>
<protein>
    <recommendedName>
        <fullName evidence="2">histidine kinase</fullName>
        <ecNumber evidence="2">2.7.13.3</ecNumber>
    </recommendedName>
</protein>
<dbReference type="InterPro" id="IPR008207">
    <property type="entry name" value="Sig_transdc_His_kin_Hpt_dom"/>
</dbReference>
<accession>A0A562ZRH9</accession>
<evidence type="ECO:0000256" key="10">
    <source>
        <dbReference type="PROSITE-ProRule" id="PRU00169"/>
    </source>
</evidence>
<evidence type="ECO:0000256" key="4">
    <source>
        <dbReference type="ARBA" id="ARBA00022679"/>
    </source>
</evidence>
<dbReference type="InterPro" id="IPR004358">
    <property type="entry name" value="Sig_transdc_His_kin-like_C"/>
</dbReference>
<evidence type="ECO:0000256" key="7">
    <source>
        <dbReference type="ARBA" id="ARBA00022840"/>
    </source>
</evidence>
<evidence type="ECO:0000313" key="17">
    <source>
        <dbReference type="EMBL" id="TWO70961.1"/>
    </source>
</evidence>
<dbReference type="SUPFAM" id="SSF47226">
    <property type="entry name" value="Histidine-containing phosphotransfer domain, HPT domain"/>
    <property type="match status" value="1"/>
</dbReference>
<dbReference type="InterPro" id="IPR001610">
    <property type="entry name" value="PAC"/>
</dbReference>
<dbReference type="CDD" id="cd00082">
    <property type="entry name" value="HisKA"/>
    <property type="match status" value="1"/>
</dbReference>
<dbReference type="PROSITE" id="PS50113">
    <property type="entry name" value="PAC"/>
    <property type="match status" value="3"/>
</dbReference>
<dbReference type="SUPFAM" id="SSF55781">
    <property type="entry name" value="GAF domain-like"/>
    <property type="match status" value="1"/>
</dbReference>
<dbReference type="PANTHER" id="PTHR45339:SF3">
    <property type="entry name" value="HISTIDINE KINASE"/>
    <property type="match status" value="1"/>
</dbReference>
<dbReference type="GO" id="GO:0000155">
    <property type="term" value="F:phosphorelay sensor kinase activity"/>
    <property type="evidence" value="ECO:0007669"/>
    <property type="project" value="InterPro"/>
</dbReference>
<evidence type="ECO:0000256" key="2">
    <source>
        <dbReference type="ARBA" id="ARBA00012438"/>
    </source>
</evidence>
<dbReference type="FunFam" id="1.10.287.130:FF:000002">
    <property type="entry name" value="Two-component osmosensing histidine kinase"/>
    <property type="match status" value="1"/>
</dbReference>
<evidence type="ECO:0000256" key="1">
    <source>
        <dbReference type="ARBA" id="ARBA00000085"/>
    </source>
</evidence>
<dbReference type="Proteomes" id="UP000318199">
    <property type="component" value="Unassembled WGS sequence"/>
</dbReference>
<dbReference type="FunFam" id="3.30.565.10:FF:000078">
    <property type="entry name" value="Two-component sensor histidine kinase"/>
    <property type="match status" value="1"/>
</dbReference>
<feature type="modified residue" description="4-aspartylphosphate" evidence="10">
    <location>
        <position position="997"/>
    </location>
</feature>
<dbReference type="Pfam" id="PF02518">
    <property type="entry name" value="HATPase_c"/>
    <property type="match status" value="1"/>
</dbReference>
<dbReference type="SMART" id="SM00387">
    <property type="entry name" value="HATPase_c"/>
    <property type="match status" value="1"/>
</dbReference>
<dbReference type="InterPro" id="IPR036890">
    <property type="entry name" value="HATPase_C_sf"/>
</dbReference>
<dbReference type="SUPFAM" id="SSF55785">
    <property type="entry name" value="PYP-like sensor domain (PAS domain)"/>
    <property type="match status" value="4"/>
</dbReference>
<dbReference type="InterPro" id="IPR001789">
    <property type="entry name" value="Sig_transdc_resp-reg_receiver"/>
</dbReference>
<dbReference type="PROSITE" id="PS50894">
    <property type="entry name" value="HPT"/>
    <property type="match status" value="1"/>
</dbReference>
<dbReference type="InterPro" id="IPR036097">
    <property type="entry name" value="HisK_dim/P_sf"/>
</dbReference>
<dbReference type="Gene3D" id="3.40.50.2300">
    <property type="match status" value="1"/>
</dbReference>
<dbReference type="InterPro" id="IPR013655">
    <property type="entry name" value="PAS_fold_3"/>
</dbReference>
<feature type="domain" description="PAC" evidence="15">
    <location>
        <begin position="633"/>
        <end position="686"/>
    </location>
</feature>
<dbReference type="PRINTS" id="PR00344">
    <property type="entry name" value="BCTRLSENSOR"/>
</dbReference>
<dbReference type="Gene3D" id="3.30.450.20">
    <property type="entry name" value="PAS domain"/>
    <property type="match status" value="4"/>
</dbReference>
<dbReference type="OrthoDB" id="8552871at2"/>
<dbReference type="Pfam" id="PF01590">
    <property type="entry name" value="GAF"/>
    <property type="match status" value="1"/>
</dbReference>
<sequence length="1184" mass="129862">MDAAPPASMTDAEHERRRLARLRMLAVLDTEPEPVFDSLVRIAASVCGVPIALISLIDEDRQWFKANLGLDGVPETPRAVAFCDHAIRQGQVMEVADATRDDRFDTNPLVTSDPNIRFYAGAPLTMPSGERIGTLCVIDRQPGQLSTEQLSALRDLAQVVQWALLQRERLHDLTVVGDESRFQAISYATPFGIFQADEAGTVFHVNGRWQELFGLEMERNLGSGWQDAVVAPDQAALRAGWARAVAAAQPFDQEFQVRHPDGRVCAVHLQARPARWGEPPRSGFIGVAGDITARKESEHRTLRANRFLERAERLSGVGGWEVDLRSRTVRWTDQNCRIYELPAGHQPAFDEHRRFFDAEALRRMDETAQRAIAHGESWDLELPMTTAQGRAIWVRSVGQAEFERGVPVRLVGALQDVTQQKESRDALEQAHQLLASIVENLPGGVSVFDARQRLVLHNSRFRTLLDFPDGLFESDPTLDRFIRFDTARGVYGAGPVEATVAARIADATARETRHFQMQRAGGETLEIRRSPLPGGGFVTTYADITLAKAAEQALRESEERQKRALDASRLVLWDLDLASGKLYLSEHWSEWMGGPRLPQVTTPEALVLLVPDAEQQALTDALGALLQGHSDRYAVEHRVRRPDGSLIWIHSEGKVTERDAEGRALHATGTNQDITARKAAEAEVQQARETAEEANRAKSEFLDNVSHEIRTPLNGVLGMTRLLLAEPLTAQQRKYVQLADASAASLLELINDLLDLGKIEAGRIELEAIPFRLDELLAQLGELYRLRAQEKQLRFTVALAADVPLAVEGDPGRLRQILNNLLSNALKFTARGEFGLRVARAHAGAQDLLRFSVHDSGIGIAPEARQRLFTRFSQADSSTTRKYGGTGLGLAIVKELCAQMGGQVEVESVEGQGSIFHCSLPLQGVAPDTVAPQPSQGPAPRVERPQRLLVAEDNPTNQVVVRGLLAQAGYRNVRLVENGEEAVAAATGEAFDAILMDCRMPVMDGYEATARLRAAGCRTPIIALTANASEDERRRCLAQGMDDYLTKPIDSLRLARVLATWTSAPPEGPAREPSTAPGAARARALEQLGGDPELLQVALASFRQHAPGVLAQAAQALAEGRGTDLHRHLHSLAGSSGMVGADALHRQARHMEALAQDGQHAALQHEWPELRSLLDGFLAESAGW</sequence>
<comment type="caution">
    <text evidence="17">The sequence shown here is derived from an EMBL/GenBank/DDBJ whole genome shotgun (WGS) entry which is preliminary data.</text>
</comment>
<feature type="coiled-coil region" evidence="11">
    <location>
        <begin position="677"/>
        <end position="704"/>
    </location>
</feature>
<dbReference type="InterPro" id="IPR003594">
    <property type="entry name" value="HATPase_dom"/>
</dbReference>
<gene>
    <name evidence="17" type="ORF">FN976_11585</name>
</gene>
<feature type="domain" description="PAC" evidence="15">
    <location>
        <begin position="251"/>
        <end position="303"/>
    </location>
</feature>
<keyword evidence="8" id="KW-0902">Two-component regulatory system</keyword>
<feature type="domain" description="PAS" evidence="14">
    <location>
        <begin position="178"/>
        <end position="222"/>
    </location>
</feature>
<proteinExistence type="predicted"/>
<dbReference type="SMART" id="SM00065">
    <property type="entry name" value="GAF"/>
    <property type="match status" value="1"/>
</dbReference>
<dbReference type="EMBL" id="VOBQ01000009">
    <property type="protein sequence ID" value="TWO70961.1"/>
    <property type="molecule type" value="Genomic_DNA"/>
</dbReference>
<dbReference type="Pfam" id="PF01627">
    <property type="entry name" value="Hpt"/>
    <property type="match status" value="1"/>
</dbReference>
<dbReference type="PROSITE" id="PS50110">
    <property type="entry name" value="RESPONSE_REGULATORY"/>
    <property type="match status" value="1"/>
</dbReference>
<dbReference type="InterPro" id="IPR000700">
    <property type="entry name" value="PAS-assoc_C"/>
</dbReference>
<keyword evidence="7" id="KW-0067">ATP-binding</keyword>
<keyword evidence="6" id="KW-0418">Kinase</keyword>
<dbReference type="InterPro" id="IPR011006">
    <property type="entry name" value="CheY-like_superfamily"/>
</dbReference>
<dbReference type="PANTHER" id="PTHR45339">
    <property type="entry name" value="HYBRID SIGNAL TRANSDUCTION HISTIDINE KINASE J"/>
    <property type="match status" value="1"/>
</dbReference>
<feature type="modified residue" description="Phosphohistidine" evidence="9">
    <location>
        <position position="1130"/>
    </location>
</feature>
<dbReference type="Pfam" id="PF08448">
    <property type="entry name" value="PAS_4"/>
    <property type="match status" value="1"/>
</dbReference>
<evidence type="ECO:0000259" key="13">
    <source>
        <dbReference type="PROSITE" id="PS50110"/>
    </source>
</evidence>
<reference evidence="17 18" key="1">
    <citation type="submission" date="2019-07" db="EMBL/GenBank/DDBJ databases">
        <title>Caenimonas sedimenti sp. nov., isolated from activated sludge.</title>
        <authorList>
            <person name="Xu J."/>
        </authorList>
    </citation>
    <scope>NUCLEOTIDE SEQUENCE [LARGE SCALE GENOMIC DNA]</scope>
    <source>
        <strain evidence="17 18">HX-9-20</strain>
    </source>
</reference>
<dbReference type="SMART" id="SM00091">
    <property type="entry name" value="PAS"/>
    <property type="match status" value="3"/>
</dbReference>
<dbReference type="InterPro" id="IPR005467">
    <property type="entry name" value="His_kinase_dom"/>
</dbReference>
<dbReference type="SMART" id="SM00388">
    <property type="entry name" value="HisKA"/>
    <property type="match status" value="1"/>
</dbReference>
<keyword evidence="18" id="KW-1185">Reference proteome</keyword>
<dbReference type="CDD" id="cd00130">
    <property type="entry name" value="PAS"/>
    <property type="match status" value="1"/>
</dbReference>
<dbReference type="CDD" id="cd16922">
    <property type="entry name" value="HATPase_EvgS-ArcB-TorS-like"/>
    <property type="match status" value="1"/>
</dbReference>
<dbReference type="InterPro" id="IPR036641">
    <property type="entry name" value="HPT_dom_sf"/>
</dbReference>
<feature type="domain" description="HPt" evidence="16">
    <location>
        <begin position="1091"/>
        <end position="1184"/>
    </location>
</feature>
<keyword evidence="3 10" id="KW-0597">Phosphoprotein</keyword>
<dbReference type="SUPFAM" id="SSF52172">
    <property type="entry name" value="CheY-like"/>
    <property type="match status" value="1"/>
</dbReference>
<evidence type="ECO:0000256" key="6">
    <source>
        <dbReference type="ARBA" id="ARBA00022777"/>
    </source>
</evidence>
<keyword evidence="5" id="KW-0547">Nucleotide-binding</keyword>
<dbReference type="PROSITE" id="PS50112">
    <property type="entry name" value="PAS"/>
    <property type="match status" value="1"/>
</dbReference>
<dbReference type="Pfam" id="PF08447">
    <property type="entry name" value="PAS_3"/>
    <property type="match status" value="1"/>
</dbReference>
<evidence type="ECO:0000256" key="9">
    <source>
        <dbReference type="PROSITE-ProRule" id="PRU00110"/>
    </source>
</evidence>
<dbReference type="Pfam" id="PF00072">
    <property type="entry name" value="Response_reg"/>
    <property type="match status" value="1"/>
</dbReference>
<evidence type="ECO:0000313" key="18">
    <source>
        <dbReference type="Proteomes" id="UP000318199"/>
    </source>
</evidence>
<evidence type="ECO:0000259" key="16">
    <source>
        <dbReference type="PROSITE" id="PS50894"/>
    </source>
</evidence>
<dbReference type="InterPro" id="IPR013656">
    <property type="entry name" value="PAS_4"/>
</dbReference>
<dbReference type="SMART" id="SM00086">
    <property type="entry name" value="PAC"/>
    <property type="match status" value="3"/>
</dbReference>
<evidence type="ECO:0000256" key="3">
    <source>
        <dbReference type="ARBA" id="ARBA00022553"/>
    </source>
</evidence>
<evidence type="ECO:0000256" key="5">
    <source>
        <dbReference type="ARBA" id="ARBA00022741"/>
    </source>
</evidence>
<dbReference type="SUPFAM" id="SSF47384">
    <property type="entry name" value="Homodimeric domain of signal transducing histidine kinase"/>
    <property type="match status" value="1"/>
</dbReference>
<dbReference type="SUPFAM" id="SSF55874">
    <property type="entry name" value="ATPase domain of HSP90 chaperone/DNA topoisomerase II/histidine kinase"/>
    <property type="match status" value="1"/>
</dbReference>
<dbReference type="PROSITE" id="PS50109">
    <property type="entry name" value="HIS_KIN"/>
    <property type="match status" value="1"/>
</dbReference>
<evidence type="ECO:0000259" key="14">
    <source>
        <dbReference type="PROSITE" id="PS50112"/>
    </source>
</evidence>
<dbReference type="Gene3D" id="1.10.287.130">
    <property type="match status" value="1"/>
</dbReference>
<dbReference type="InterPro" id="IPR000014">
    <property type="entry name" value="PAS"/>
</dbReference>
<feature type="domain" description="Histidine kinase" evidence="12">
    <location>
        <begin position="704"/>
        <end position="924"/>
    </location>
</feature>
<dbReference type="InterPro" id="IPR035965">
    <property type="entry name" value="PAS-like_dom_sf"/>
</dbReference>
<comment type="catalytic activity">
    <reaction evidence="1">
        <text>ATP + protein L-histidine = ADP + protein N-phospho-L-histidine.</text>
        <dbReference type="EC" id="2.7.13.3"/>
    </reaction>
</comment>
<dbReference type="CDD" id="cd17546">
    <property type="entry name" value="REC_hyHK_CKI1_RcsC-like"/>
    <property type="match status" value="1"/>
</dbReference>
<dbReference type="Pfam" id="PF00512">
    <property type="entry name" value="HisKA"/>
    <property type="match status" value="1"/>
</dbReference>
<dbReference type="Gene3D" id="3.30.565.10">
    <property type="entry name" value="Histidine kinase-like ATPase, C-terminal domain"/>
    <property type="match status" value="1"/>
</dbReference>
<dbReference type="GO" id="GO:0005524">
    <property type="term" value="F:ATP binding"/>
    <property type="evidence" value="ECO:0007669"/>
    <property type="project" value="UniProtKB-KW"/>
</dbReference>
<keyword evidence="4" id="KW-0808">Transferase</keyword>
<dbReference type="InterPro" id="IPR029016">
    <property type="entry name" value="GAF-like_dom_sf"/>
</dbReference>